<proteinExistence type="predicted"/>
<evidence type="ECO:0000256" key="1">
    <source>
        <dbReference type="SAM" id="MobiDB-lite"/>
    </source>
</evidence>
<feature type="region of interest" description="Disordered" evidence="1">
    <location>
        <begin position="1"/>
        <end position="408"/>
    </location>
</feature>
<feature type="compositionally biased region" description="Polar residues" evidence="1">
    <location>
        <begin position="186"/>
        <end position="195"/>
    </location>
</feature>
<feature type="compositionally biased region" description="Pro residues" evidence="1">
    <location>
        <begin position="338"/>
        <end position="350"/>
    </location>
</feature>
<accession>A0A6V8H2I3</accession>
<feature type="compositionally biased region" description="Basic and acidic residues" evidence="1">
    <location>
        <begin position="15"/>
        <end position="28"/>
    </location>
</feature>
<evidence type="ECO:0000313" key="2">
    <source>
        <dbReference type="EMBL" id="GAM35334.1"/>
    </source>
</evidence>
<dbReference type="Proteomes" id="UP000053095">
    <property type="component" value="Unassembled WGS sequence"/>
</dbReference>
<dbReference type="EMBL" id="DF933813">
    <property type="protein sequence ID" value="GAM35334.1"/>
    <property type="molecule type" value="Genomic_DNA"/>
</dbReference>
<name>A0A6V8H2I3_TALPI</name>
<feature type="compositionally biased region" description="Pro residues" evidence="1">
    <location>
        <begin position="155"/>
        <end position="164"/>
    </location>
</feature>
<organism evidence="2 3">
    <name type="scientific">Talaromyces pinophilus</name>
    <name type="common">Penicillium pinophilum</name>
    <dbReference type="NCBI Taxonomy" id="128442"/>
    <lineage>
        <taxon>Eukaryota</taxon>
        <taxon>Fungi</taxon>
        <taxon>Dikarya</taxon>
        <taxon>Ascomycota</taxon>
        <taxon>Pezizomycotina</taxon>
        <taxon>Eurotiomycetes</taxon>
        <taxon>Eurotiomycetidae</taxon>
        <taxon>Eurotiales</taxon>
        <taxon>Trichocomaceae</taxon>
        <taxon>Talaromyces</taxon>
        <taxon>Talaromyces sect. Talaromyces</taxon>
    </lineage>
</organism>
<evidence type="ECO:0000313" key="3">
    <source>
        <dbReference type="Proteomes" id="UP000053095"/>
    </source>
</evidence>
<keyword evidence="3" id="KW-1185">Reference proteome</keyword>
<feature type="compositionally biased region" description="Polar residues" evidence="1">
    <location>
        <begin position="260"/>
        <end position="278"/>
    </location>
</feature>
<feature type="compositionally biased region" description="Polar residues" evidence="1">
    <location>
        <begin position="215"/>
        <end position="229"/>
    </location>
</feature>
<sequence length="408" mass="43487">MSGLRGVMNNGWHPKGRDGGKESWRGDFKGINQVAGWMGKGKDGSKDDRAEHVSRPLASLKDPASFGPPPRRGDSRTSTTTASGIAPPPRGLGAALPPEAIVREPEQIEEDSGPPPPPLPYRANRTGIDTTNLPPPPVRRTESPVHRPSSASQPRPQPALPPRLPSRNTTSSSPPPPPYSEADHSIQMNQGSISRLEQAGVSVPALGIGRRDSDQSATARGGMNNQVNELQARFAKMSTPGSQTPQSPYSPVERPPSQRGFDNTPTSPASSRLDTISRNPAPLPPPSSTNNFRQRSNEHIETGKQKLTEFNKKHRITERIGSYFEPQPALTASQGAPQPAPAPPPPPPHPNLSRQGSNIDIDSLNKRKPPPPPPPAKKTNLRSTPVNVGGGGSESPSPPPLPLGTKPR</sequence>
<gene>
    <name evidence="2" type="ORF">TCE0_017r03594</name>
</gene>
<comment type="caution">
    <text evidence="2">The sequence shown here is derived from an EMBL/GenBank/DDBJ whole genome shotgun (WGS) entry which is preliminary data.</text>
</comment>
<protein>
    <submittedName>
        <fullName evidence="2">Uncharacterized protein</fullName>
    </submittedName>
</protein>
<dbReference type="AlphaFoldDB" id="A0A6V8H2I3"/>
<feature type="compositionally biased region" description="Basic and acidic residues" evidence="1">
    <location>
        <begin position="40"/>
        <end position="54"/>
    </location>
</feature>
<feature type="compositionally biased region" description="Low complexity" evidence="1">
    <location>
        <begin position="91"/>
        <end position="100"/>
    </location>
</feature>
<reference evidence="3" key="1">
    <citation type="journal article" date="2015" name="Genome Announc.">
        <title>Draft genome sequence of Talaromyces cellulolyticus strain Y-94, a source of lignocellulosic biomass-degrading enzymes.</title>
        <authorList>
            <person name="Fujii T."/>
            <person name="Koike H."/>
            <person name="Sawayama S."/>
            <person name="Yano S."/>
            <person name="Inoue H."/>
        </authorList>
    </citation>
    <scope>NUCLEOTIDE SEQUENCE [LARGE SCALE GENOMIC DNA]</scope>
    <source>
        <strain evidence="3">Y-94</strain>
    </source>
</reference>
<feature type="compositionally biased region" description="Basic and acidic residues" evidence="1">
    <location>
        <begin position="295"/>
        <end position="311"/>
    </location>
</feature>
<feature type="compositionally biased region" description="Polar residues" evidence="1">
    <location>
        <begin position="239"/>
        <end position="249"/>
    </location>
</feature>